<dbReference type="InterPro" id="IPR010982">
    <property type="entry name" value="Lambda_DNA-bd_dom_sf"/>
</dbReference>
<dbReference type="EMBL" id="PGTO01000005">
    <property type="protein sequence ID" value="RAU22364.1"/>
    <property type="molecule type" value="Genomic_DNA"/>
</dbReference>
<proteinExistence type="predicted"/>
<reference evidence="2 3" key="1">
    <citation type="submission" date="2017-11" db="EMBL/GenBank/DDBJ databases">
        <title>Draft genome sequence of magnetotactic bacterium Magnetospirillum kuznetsovii LBB-42.</title>
        <authorList>
            <person name="Grouzdev D.S."/>
            <person name="Rysina M.S."/>
            <person name="Baslerov R.V."/>
            <person name="Koziaeva V."/>
        </authorList>
    </citation>
    <scope>NUCLEOTIDE SEQUENCE [LARGE SCALE GENOMIC DNA]</scope>
    <source>
        <strain evidence="2 3">LBB-42</strain>
    </source>
</reference>
<dbReference type="GO" id="GO:0003677">
    <property type="term" value="F:DNA binding"/>
    <property type="evidence" value="ECO:0007669"/>
    <property type="project" value="InterPro"/>
</dbReference>
<dbReference type="OrthoDB" id="3782725at2"/>
<dbReference type="CDD" id="cd00093">
    <property type="entry name" value="HTH_XRE"/>
    <property type="match status" value="1"/>
</dbReference>
<evidence type="ECO:0000313" key="2">
    <source>
        <dbReference type="EMBL" id="RAU22364.1"/>
    </source>
</evidence>
<protein>
    <submittedName>
        <fullName evidence="2">Transcriptional regulator</fullName>
    </submittedName>
</protein>
<dbReference type="PROSITE" id="PS50943">
    <property type="entry name" value="HTH_CROC1"/>
    <property type="match status" value="1"/>
</dbReference>
<dbReference type="RefSeq" id="WP_112144080.1">
    <property type="nucleotide sequence ID" value="NZ_PGTO01000005.1"/>
</dbReference>
<evidence type="ECO:0000259" key="1">
    <source>
        <dbReference type="PROSITE" id="PS50943"/>
    </source>
</evidence>
<gene>
    <name evidence="2" type="ORF">CU669_08575</name>
</gene>
<comment type="caution">
    <text evidence="2">The sequence shown here is derived from an EMBL/GenBank/DDBJ whole genome shotgun (WGS) entry which is preliminary data.</text>
</comment>
<organism evidence="2 3">
    <name type="scientific">Paramagnetospirillum kuznetsovii</name>
    <dbReference type="NCBI Taxonomy" id="2053833"/>
    <lineage>
        <taxon>Bacteria</taxon>
        <taxon>Pseudomonadati</taxon>
        <taxon>Pseudomonadota</taxon>
        <taxon>Alphaproteobacteria</taxon>
        <taxon>Rhodospirillales</taxon>
        <taxon>Magnetospirillaceae</taxon>
        <taxon>Paramagnetospirillum</taxon>
    </lineage>
</organism>
<dbReference type="AlphaFoldDB" id="A0A364NZ64"/>
<dbReference type="SUPFAM" id="SSF47413">
    <property type="entry name" value="lambda repressor-like DNA-binding domains"/>
    <property type="match status" value="1"/>
</dbReference>
<dbReference type="Pfam" id="PF01381">
    <property type="entry name" value="HTH_3"/>
    <property type="match status" value="1"/>
</dbReference>
<accession>A0A364NZ64</accession>
<evidence type="ECO:0000313" key="3">
    <source>
        <dbReference type="Proteomes" id="UP000251075"/>
    </source>
</evidence>
<dbReference type="InterPro" id="IPR001387">
    <property type="entry name" value="Cro/C1-type_HTH"/>
</dbReference>
<dbReference type="Gene3D" id="1.10.260.40">
    <property type="entry name" value="lambda repressor-like DNA-binding domains"/>
    <property type="match status" value="1"/>
</dbReference>
<dbReference type="Proteomes" id="UP000251075">
    <property type="component" value="Unassembled WGS sequence"/>
</dbReference>
<keyword evidence="3" id="KW-1185">Reference proteome</keyword>
<name>A0A364NZ64_9PROT</name>
<feature type="domain" description="HTH cro/C1-type" evidence="1">
    <location>
        <begin position="7"/>
        <end position="60"/>
    </location>
</feature>
<sequence>MDSAQCRAARALLGWAQDELAEASKVNKKTIADFERGARRPYDRTLRDLQAAMEARGVKFLEDGEVAGGGTGVRLSQTSVP</sequence>